<evidence type="ECO:0000313" key="2">
    <source>
        <dbReference type="Proteomes" id="UP000242687"/>
    </source>
</evidence>
<comment type="caution">
    <text evidence="1">The sequence shown here is derived from an EMBL/GenBank/DDBJ whole genome shotgun (WGS) entry which is preliminary data.</text>
</comment>
<gene>
    <name evidence="1" type="ORF">CLV57_1912</name>
</gene>
<dbReference type="EMBL" id="PGFJ01000001">
    <property type="protein sequence ID" value="PJJ84890.1"/>
    <property type="molecule type" value="Genomic_DNA"/>
</dbReference>
<dbReference type="Proteomes" id="UP000242687">
    <property type="component" value="Unassembled WGS sequence"/>
</dbReference>
<dbReference type="AlphaFoldDB" id="A0A2H9VVP3"/>
<keyword evidence="2" id="KW-1185">Reference proteome</keyword>
<protein>
    <submittedName>
        <fullName evidence="1">Uncharacterized protein DUF4249</fullName>
    </submittedName>
</protein>
<dbReference type="Pfam" id="PF14054">
    <property type="entry name" value="DUF4249"/>
    <property type="match status" value="1"/>
</dbReference>
<organism evidence="1 2">
    <name type="scientific">Mucilaginibacter auburnensis</name>
    <dbReference type="NCBI Taxonomy" id="1457233"/>
    <lineage>
        <taxon>Bacteria</taxon>
        <taxon>Pseudomonadati</taxon>
        <taxon>Bacteroidota</taxon>
        <taxon>Sphingobacteriia</taxon>
        <taxon>Sphingobacteriales</taxon>
        <taxon>Sphingobacteriaceae</taxon>
        <taxon>Mucilaginibacter</taxon>
    </lineage>
</organism>
<reference evidence="1 2" key="1">
    <citation type="submission" date="2017-11" db="EMBL/GenBank/DDBJ databases">
        <title>Genomic Encyclopedia of Archaeal and Bacterial Type Strains, Phase II (KMG-II): From Individual Species to Whole Genera.</title>
        <authorList>
            <person name="Goeker M."/>
        </authorList>
    </citation>
    <scope>NUCLEOTIDE SEQUENCE [LARGE SCALE GENOMIC DNA]</scope>
    <source>
        <strain evidence="1 2">DSM 28175</strain>
    </source>
</reference>
<proteinExistence type="predicted"/>
<evidence type="ECO:0000313" key="1">
    <source>
        <dbReference type="EMBL" id="PJJ84890.1"/>
    </source>
</evidence>
<accession>A0A2H9VVP3</accession>
<name>A0A2H9VVP3_9SPHI</name>
<dbReference type="InterPro" id="IPR025345">
    <property type="entry name" value="DUF4249"/>
</dbReference>
<sequence length="368" mass="41428">MLLCACKEKYVPVLKDVNPNYLVIDGFINTGGDSTIFKISRTFKVDSKAIVSPERNAVVTVESDGGLTVLLPELPSKPGTYSVPSLVQDHTKKYRLRVRTNNGKIYLSDFVESKVAQPVSISYDVRHGNLNMYANSTDPGGNSRYYKFAYEETWEYVAPFNSQYKVVNRAIVPRVYPQDDIYHCYRYVKSGRIALASTLSLTEDKVADFTLEVIPETSEKIQRQYSIYVEQTVLTKAGFEFFETLRKNTEQVGSIFDSQPSQLFGNIHCTTAPDETVIGFVSAGTVTKKRTVLLAKELPFSIKGVNLYGCTADILQGQDIRDLITNPSSPEYLPLYYDEQFNLYATQQPCADCRLRGGTLTMPPYFIK</sequence>